<organism evidence="1 2">
    <name type="scientific">Cyanophage NATL1A-7</name>
    <dbReference type="NCBI Taxonomy" id="445693"/>
    <lineage>
        <taxon>Viruses</taxon>
        <taxon>Duplodnaviria</taxon>
        <taxon>Heunggongvirae</taxon>
        <taxon>Uroviricota</taxon>
        <taxon>Caudoviricetes</taxon>
        <taxon>Autographivirales</taxon>
        <taxon>Sechaudvirinae</taxon>
        <taxon>Cheungvirus</taxon>
        <taxon>Cheungvirus NATL1A7</taxon>
    </lineage>
</organism>
<name>E3SNA0_9CAUD</name>
<gene>
    <name evidence="1" type="ORF">CYIG_00031</name>
</gene>
<sequence>MTKYMCFLESGRDFVITADDDMDAAYTAQAYAAWMYDDYLTDLEPIHDV</sequence>
<dbReference type="KEGG" id="vg:11538082"/>
<dbReference type="EMBL" id="GU071102">
    <property type="protein sequence ID" value="ADP00104.1"/>
    <property type="molecule type" value="Genomic_DNA"/>
</dbReference>
<dbReference type="GeneID" id="11538082"/>
<dbReference type="RefSeq" id="YP_005087476.1">
    <property type="nucleotide sequence ID" value="NC_016658.1"/>
</dbReference>
<keyword evidence="2" id="KW-1185">Reference proteome</keyword>
<reference evidence="1 2" key="1">
    <citation type="submission" date="2009-10" db="EMBL/GenBank/DDBJ databases">
        <title>The Genome Sequence of Cyanophage NATL1A-7.</title>
        <authorList>
            <consortium name="The Broad Institute Genome Sequencing Platform"/>
            <person name="Henn M.R."/>
            <person name="Sullivan M.S."/>
            <person name="Osburne M.S."/>
            <person name="Levin J."/>
            <person name="Malboeuf C."/>
            <person name="Casali M."/>
            <person name="Russ C."/>
            <person name="Lennon N."/>
            <person name="Erlich R."/>
            <person name="Young S.K."/>
            <person name="Koehrsen M."/>
            <person name="Yandava C."/>
            <person name="Zeng Q."/>
            <person name="Alvarado L."/>
            <person name="Anderson S."/>
            <person name="Berlin A."/>
            <person name="Borenstein D."/>
            <person name="Chen Z."/>
            <person name="Engels R."/>
            <person name="Freedman E."/>
            <person name="Gellesch M."/>
            <person name="Goldberg J."/>
            <person name="Green L."/>
            <person name="Griggs A."/>
            <person name="Gujja S."/>
            <person name="Heiman D."/>
            <person name="Hepburn T."/>
            <person name="Howarth C."/>
            <person name="Jen D."/>
            <person name="Larson L."/>
            <person name="Lewis B."/>
            <person name="Mehta T."/>
            <person name="Park D."/>
            <person name="Pearson M."/>
            <person name="Roberts A."/>
            <person name="Ryan E."/>
            <person name="Saif S."/>
            <person name="Shea T."/>
            <person name="Shenoy N."/>
            <person name="Sisk P."/>
            <person name="Stolte C."/>
            <person name="Sykes S."/>
            <person name="Walk T."/>
            <person name="White J."/>
            <person name="Yu Q."/>
            <person name="Coleman M.L."/>
            <person name="Huang K.H."/>
            <person name="Weigele P.R."/>
            <person name="DeFrancesco A.S."/>
            <person name="Kern S.E."/>
            <person name="Thompson L.R."/>
            <person name="Fu R."/>
            <person name="Hombeck B."/>
            <person name="Chisholm S.W."/>
            <person name="Haas B."/>
            <person name="Nusbaum C."/>
            <person name="Galagan J."/>
            <person name="Birren B."/>
        </authorList>
    </citation>
    <scope>NUCLEOTIDE SEQUENCE [LARGE SCALE GENOMIC DNA]</scope>
    <source>
        <strain evidence="1">NATL1A-7</strain>
    </source>
</reference>
<accession>E3SNA0</accession>
<protein>
    <submittedName>
        <fullName evidence="1">Predicted protein</fullName>
    </submittedName>
</protein>
<evidence type="ECO:0000313" key="1">
    <source>
        <dbReference type="EMBL" id="ADP00104.1"/>
    </source>
</evidence>
<proteinExistence type="predicted"/>
<dbReference type="Proteomes" id="UP000006531">
    <property type="component" value="Segment"/>
</dbReference>
<evidence type="ECO:0000313" key="2">
    <source>
        <dbReference type="Proteomes" id="UP000006531"/>
    </source>
</evidence>